<accession>A0A4P6TVV4</accession>
<organism evidence="2 3">
    <name type="scientific">Streptomyces seoulensis</name>
    <dbReference type="NCBI Taxonomy" id="73044"/>
    <lineage>
        <taxon>Bacteria</taxon>
        <taxon>Bacillati</taxon>
        <taxon>Actinomycetota</taxon>
        <taxon>Actinomycetes</taxon>
        <taxon>Kitasatosporales</taxon>
        <taxon>Streptomycetaceae</taxon>
        <taxon>Streptomyces</taxon>
    </lineage>
</organism>
<dbReference type="Proteomes" id="UP000292547">
    <property type="component" value="Chromosome"/>
</dbReference>
<dbReference type="RefSeq" id="WP_031182735.1">
    <property type="nucleotide sequence ID" value="NZ_CP032229.1"/>
</dbReference>
<protein>
    <submittedName>
        <fullName evidence="2">Uncharacterized protein</fullName>
    </submittedName>
</protein>
<keyword evidence="1" id="KW-0812">Transmembrane</keyword>
<dbReference type="KEGG" id="sseo:D0Z67_15985"/>
<dbReference type="AlphaFoldDB" id="A0A4P6TVV4"/>
<evidence type="ECO:0000313" key="3">
    <source>
        <dbReference type="Proteomes" id="UP000292547"/>
    </source>
</evidence>
<feature type="transmembrane region" description="Helical" evidence="1">
    <location>
        <begin position="6"/>
        <end position="26"/>
    </location>
</feature>
<evidence type="ECO:0000256" key="1">
    <source>
        <dbReference type="SAM" id="Phobius"/>
    </source>
</evidence>
<keyword evidence="1" id="KW-0472">Membrane</keyword>
<sequence>MESVPAVFAGAVFALFGGALMVWTGVRVRRAEPVAVGVNRVASAVCATASALVSLGLAAYCLTRP</sequence>
<feature type="transmembrane region" description="Helical" evidence="1">
    <location>
        <begin position="38"/>
        <end position="60"/>
    </location>
</feature>
<dbReference type="STRING" id="73044.GCA_000725795_04610"/>
<dbReference type="GeneID" id="300100414"/>
<proteinExistence type="predicted"/>
<dbReference type="OrthoDB" id="4331138at2"/>
<keyword evidence="3" id="KW-1185">Reference proteome</keyword>
<keyword evidence="1" id="KW-1133">Transmembrane helix</keyword>
<name>A0A4P6TVV4_STRSO</name>
<gene>
    <name evidence="2" type="ORF">D0Z67_15985</name>
</gene>
<dbReference type="EMBL" id="CP032229">
    <property type="protein sequence ID" value="QBJ91639.1"/>
    <property type="molecule type" value="Genomic_DNA"/>
</dbReference>
<evidence type="ECO:0000313" key="2">
    <source>
        <dbReference type="EMBL" id="QBJ91639.1"/>
    </source>
</evidence>
<reference evidence="2 3" key="1">
    <citation type="submission" date="2018-08" db="EMBL/GenBank/DDBJ databases">
        <title>The complete genome sequence of Streptomyces seoulensis, a pioneer strain for nickel superoxide dismutase discovery.</title>
        <authorList>
            <person name="Shin J."/>
            <person name="Lee J.-S."/>
            <person name="Lee E.-J."/>
            <person name="Youn H.-D."/>
        </authorList>
    </citation>
    <scope>NUCLEOTIDE SEQUENCE [LARGE SCALE GENOMIC DNA]</scope>
    <source>
        <strain evidence="2 3">KCTC 9819</strain>
    </source>
</reference>